<organism evidence="2 3">
    <name type="scientific">Eleutherodactylus coqui</name>
    <name type="common">Puerto Rican coqui</name>
    <dbReference type="NCBI Taxonomy" id="57060"/>
    <lineage>
        <taxon>Eukaryota</taxon>
        <taxon>Metazoa</taxon>
        <taxon>Chordata</taxon>
        <taxon>Craniata</taxon>
        <taxon>Vertebrata</taxon>
        <taxon>Euteleostomi</taxon>
        <taxon>Amphibia</taxon>
        <taxon>Batrachia</taxon>
        <taxon>Anura</taxon>
        <taxon>Neobatrachia</taxon>
        <taxon>Hyloidea</taxon>
        <taxon>Eleutherodactylidae</taxon>
        <taxon>Eleutherodactylinae</taxon>
        <taxon>Eleutherodactylus</taxon>
        <taxon>Eleutherodactylus</taxon>
    </lineage>
</organism>
<reference evidence="2" key="1">
    <citation type="thesis" date="2020" institute="ProQuest LLC" country="789 East Eisenhower Parkway, Ann Arbor, MI, USA">
        <title>Comparative Genomics and Chromosome Evolution.</title>
        <authorList>
            <person name="Mudd A.B."/>
        </authorList>
    </citation>
    <scope>NUCLEOTIDE SEQUENCE</scope>
    <source>
        <strain evidence="2">HN-11 Male</strain>
        <tissue evidence="2">Kidney and liver</tissue>
    </source>
</reference>
<feature type="compositionally biased region" description="Pro residues" evidence="1">
    <location>
        <begin position="47"/>
        <end position="61"/>
    </location>
</feature>
<keyword evidence="3" id="KW-1185">Reference proteome</keyword>
<accession>A0A8J6BH79</accession>
<gene>
    <name evidence="2" type="ORF">GDO78_013869</name>
</gene>
<proteinExistence type="predicted"/>
<name>A0A8J6BH79_ELECQ</name>
<dbReference type="AlphaFoldDB" id="A0A8J6BH79"/>
<evidence type="ECO:0000313" key="2">
    <source>
        <dbReference type="EMBL" id="KAG9462558.1"/>
    </source>
</evidence>
<evidence type="ECO:0000313" key="3">
    <source>
        <dbReference type="Proteomes" id="UP000770717"/>
    </source>
</evidence>
<dbReference type="EMBL" id="WNTK01010645">
    <property type="protein sequence ID" value="KAG9462558.1"/>
    <property type="molecule type" value="Genomic_DNA"/>
</dbReference>
<feature type="region of interest" description="Disordered" evidence="1">
    <location>
        <begin position="47"/>
        <end position="79"/>
    </location>
</feature>
<evidence type="ECO:0000256" key="1">
    <source>
        <dbReference type="SAM" id="MobiDB-lite"/>
    </source>
</evidence>
<dbReference type="Proteomes" id="UP000770717">
    <property type="component" value="Unassembled WGS sequence"/>
</dbReference>
<sequence length="79" mass="8162">MSSEMVTGPWETGTRVILLDSPPSPASFRDICCLVLLILPPFSITGPPDPLLPPTPSPAEAPLPRGTPVGSGATSARAR</sequence>
<protein>
    <submittedName>
        <fullName evidence="2">Uncharacterized protein</fullName>
    </submittedName>
</protein>
<comment type="caution">
    <text evidence="2">The sequence shown here is derived from an EMBL/GenBank/DDBJ whole genome shotgun (WGS) entry which is preliminary data.</text>
</comment>